<dbReference type="InterPro" id="IPR011583">
    <property type="entry name" value="Chitinase_II/V-like_cat"/>
</dbReference>
<keyword evidence="5" id="KW-0146">Chitin degradation</keyword>
<keyword evidence="11" id="KW-1185">Reference proteome</keyword>
<feature type="domain" description="GH18" evidence="9">
    <location>
        <begin position="357"/>
        <end position="706"/>
    </location>
</feature>
<dbReference type="InterPro" id="IPR001223">
    <property type="entry name" value="Glyco_hydro18_cat"/>
</dbReference>
<comment type="similarity">
    <text evidence="2">Belongs to the glycosyl hydrolase 18 family. Chitinase class II subfamily.</text>
</comment>
<evidence type="ECO:0000256" key="1">
    <source>
        <dbReference type="ARBA" id="ARBA00000822"/>
    </source>
</evidence>
<dbReference type="CDD" id="cd06548">
    <property type="entry name" value="GH18_chitinase"/>
    <property type="match status" value="1"/>
</dbReference>
<dbReference type="EMBL" id="JBHUDE010000036">
    <property type="protein sequence ID" value="MFD1607473.1"/>
    <property type="molecule type" value="Genomic_DNA"/>
</dbReference>
<dbReference type="SUPFAM" id="SSF49265">
    <property type="entry name" value="Fibronectin type III"/>
    <property type="match status" value="1"/>
</dbReference>
<dbReference type="SUPFAM" id="SSF49373">
    <property type="entry name" value="Invasin/intimin cell-adhesion fragments"/>
    <property type="match status" value="1"/>
</dbReference>
<dbReference type="CDD" id="cd00063">
    <property type="entry name" value="FN3"/>
    <property type="match status" value="1"/>
</dbReference>
<keyword evidence="5" id="KW-0624">Polysaccharide degradation</keyword>
<evidence type="ECO:0000256" key="7">
    <source>
        <dbReference type="RuleBase" id="RU000489"/>
    </source>
</evidence>
<evidence type="ECO:0000313" key="10">
    <source>
        <dbReference type="EMBL" id="MFD1607473.1"/>
    </source>
</evidence>
<dbReference type="SMART" id="SM00060">
    <property type="entry name" value="FN3"/>
    <property type="match status" value="1"/>
</dbReference>
<reference evidence="11" key="1">
    <citation type="journal article" date="2019" name="Int. J. Syst. Evol. Microbiol.">
        <title>The Global Catalogue of Microorganisms (GCM) 10K type strain sequencing project: providing services to taxonomists for standard genome sequencing and annotation.</title>
        <authorList>
            <consortium name="The Broad Institute Genomics Platform"/>
            <consortium name="The Broad Institute Genome Sequencing Center for Infectious Disease"/>
            <person name="Wu L."/>
            <person name="Ma J."/>
        </authorList>
    </citation>
    <scope>NUCLEOTIDE SEQUENCE [LARGE SCALE GENOMIC DNA]</scope>
    <source>
        <strain evidence="11">CGMCC 1.12376</strain>
    </source>
</reference>
<evidence type="ECO:0000256" key="6">
    <source>
        <dbReference type="ARBA" id="ARBA00023295"/>
    </source>
</evidence>
<organism evidence="10 11">
    <name type="scientific">Oceanobacillus luteolus</name>
    <dbReference type="NCBI Taxonomy" id="1274358"/>
    <lineage>
        <taxon>Bacteria</taxon>
        <taxon>Bacillati</taxon>
        <taxon>Bacillota</taxon>
        <taxon>Bacilli</taxon>
        <taxon>Bacillales</taxon>
        <taxon>Bacillaceae</taxon>
        <taxon>Oceanobacillus</taxon>
    </lineage>
</organism>
<dbReference type="Proteomes" id="UP001597221">
    <property type="component" value="Unassembled WGS sequence"/>
</dbReference>
<dbReference type="Gene3D" id="3.10.50.10">
    <property type="match status" value="1"/>
</dbReference>
<comment type="caution">
    <text evidence="10">The sequence shown here is derived from an EMBL/GenBank/DDBJ whole genome shotgun (WGS) entry which is preliminary data.</text>
</comment>
<dbReference type="InterPro" id="IPR013783">
    <property type="entry name" value="Ig-like_fold"/>
</dbReference>
<dbReference type="PANTHER" id="PTHR11177:SF317">
    <property type="entry name" value="CHITINASE 12-RELATED"/>
    <property type="match status" value="1"/>
</dbReference>
<dbReference type="PROSITE" id="PS50853">
    <property type="entry name" value="FN3"/>
    <property type="match status" value="1"/>
</dbReference>
<dbReference type="EC" id="3.2.1.14" evidence="3"/>
<proteinExistence type="inferred from homology"/>
<feature type="domain" description="Fibronectin type-III" evidence="8">
    <location>
        <begin position="146"/>
        <end position="230"/>
    </location>
</feature>
<evidence type="ECO:0000256" key="3">
    <source>
        <dbReference type="ARBA" id="ARBA00012729"/>
    </source>
</evidence>
<evidence type="ECO:0000259" key="9">
    <source>
        <dbReference type="PROSITE" id="PS51910"/>
    </source>
</evidence>
<dbReference type="GO" id="GO:0016787">
    <property type="term" value="F:hydrolase activity"/>
    <property type="evidence" value="ECO:0007669"/>
    <property type="project" value="UniProtKB-KW"/>
</dbReference>
<keyword evidence="5" id="KW-0119">Carbohydrate metabolism</keyword>
<keyword evidence="4 7" id="KW-0378">Hydrolase</keyword>
<dbReference type="PROSITE" id="PS51910">
    <property type="entry name" value="GH18_2"/>
    <property type="match status" value="1"/>
</dbReference>
<evidence type="ECO:0000256" key="4">
    <source>
        <dbReference type="ARBA" id="ARBA00022801"/>
    </source>
</evidence>
<dbReference type="PANTHER" id="PTHR11177">
    <property type="entry name" value="CHITINASE"/>
    <property type="match status" value="1"/>
</dbReference>
<comment type="catalytic activity">
    <reaction evidence="1">
        <text>Random endo-hydrolysis of N-acetyl-beta-D-glucosaminide (1-&gt;4)-beta-linkages in chitin and chitodextrins.</text>
        <dbReference type="EC" id="3.2.1.14"/>
    </reaction>
</comment>
<dbReference type="InterPro" id="IPR017853">
    <property type="entry name" value="GH"/>
</dbReference>
<dbReference type="InterPro" id="IPR029070">
    <property type="entry name" value="Chitinase_insertion_sf"/>
</dbReference>
<dbReference type="Pfam" id="PF22888">
    <property type="entry name" value="FIMAH"/>
    <property type="match status" value="1"/>
</dbReference>
<dbReference type="SMART" id="SM00636">
    <property type="entry name" value="Glyco_18"/>
    <property type="match status" value="1"/>
</dbReference>
<dbReference type="PROSITE" id="PS01095">
    <property type="entry name" value="GH18_1"/>
    <property type="match status" value="1"/>
</dbReference>
<dbReference type="Gene3D" id="3.20.20.80">
    <property type="entry name" value="Glycosidases"/>
    <property type="match status" value="1"/>
</dbReference>
<dbReference type="InterPro" id="IPR050314">
    <property type="entry name" value="Glycosyl_Hydrlase_18"/>
</dbReference>
<evidence type="ECO:0000256" key="2">
    <source>
        <dbReference type="ARBA" id="ARBA00009121"/>
    </source>
</evidence>
<dbReference type="InterPro" id="IPR054470">
    <property type="entry name" value="FIMAH_dom"/>
</dbReference>
<evidence type="ECO:0000313" key="11">
    <source>
        <dbReference type="Proteomes" id="UP001597221"/>
    </source>
</evidence>
<sequence length="880" mass="97879">MSRFFAKFFLFMTLVVGLVYLIATQSIGTAAESTNESPSYIDVTTIEEGGDTVEGSPVITAVPDPSKSVEQVIFYAKAVNEPESAYYPYAPIRDAPYSWSWPTGNPWVPDGEYRLRVDITYSTGEVETVTRDVIVNNYSEPNAPESPKDLTVVSRTDTSALLSWTASTTGKLYQYEIYQDGEKIAETTESEYHVEGLSADTLYQFRVKEIDIYNNTSIDDNTITILTDKQIDSLPETSEIHAPEPNGANPRDGGYAGTIELSVHAENDQVNHVEFYVKSYRDMNADYWEFPEVTSNEGTYTVAWDTTSAPEGNAIIKVVAYDANGQSTTSTRVLLVDNILDGYIPPNWEPAETPPANYMIAYLAGWSTLGNFDILRDLDASRLTHVNYAFGLIGDDLKIKMSDPVNDPENFAALNELKEVYPHLQTTIAIGGWGGSANFSEAAATEESREIFADSVVEFIVEYGFNGVDLDWEYPVTGGGPGTSPNPADRENFPLLLETLREKLDEQGERDNVHYTLSIAGAANAGFVENTQLGSSHEYLDYVQMMTYDIHGTWESLADFNAPLYDDDGQTWSVDRAVDAYLDAGVPAEKVVMGVPFYGYWYNVTSDENNGLRQPFEGSGSVTYNRFMQNDYLNNGYTRYWDEGTQVPYLFNEETSTFISYDDPESLTLKAEYIRERGLGGAMIWEISQDHGIDLLDSLYSVLKDPIQPHAEEAVITLDQTTLQQGAETVVELEVLLSNGESADLAEAEITWISSNAQAATVNHGVLTARNAGSTDIHAVVTYNDEEISTNVIHVTVEVTTASLIAQVTKLKEEGEMDHHTYKKLSNALKQTERHYEKGRIKQAIKHLDNFRKHLDRSNIDETSKTVLQNNADALEESIN</sequence>
<dbReference type="Gene3D" id="2.60.40.10">
    <property type="entry name" value="Immunoglobulins"/>
    <property type="match status" value="2"/>
</dbReference>
<dbReference type="Pfam" id="PF00041">
    <property type="entry name" value="fn3"/>
    <property type="match status" value="1"/>
</dbReference>
<name>A0ABW4HQ01_9BACI</name>
<gene>
    <name evidence="10" type="ORF">ACFSBH_07395</name>
</gene>
<dbReference type="Gene3D" id="2.60.40.1080">
    <property type="match status" value="1"/>
</dbReference>
<dbReference type="InterPro" id="IPR008964">
    <property type="entry name" value="Invasin/intimin_cell_adhesion"/>
</dbReference>
<dbReference type="SUPFAM" id="SSF54556">
    <property type="entry name" value="Chitinase insertion domain"/>
    <property type="match status" value="1"/>
</dbReference>
<dbReference type="InterPro" id="IPR003961">
    <property type="entry name" value="FN3_dom"/>
</dbReference>
<protein>
    <recommendedName>
        <fullName evidence="3">chitinase</fullName>
        <ecNumber evidence="3">3.2.1.14</ecNumber>
    </recommendedName>
</protein>
<evidence type="ECO:0000256" key="5">
    <source>
        <dbReference type="ARBA" id="ARBA00023024"/>
    </source>
</evidence>
<keyword evidence="6 7" id="KW-0326">Glycosidase</keyword>
<evidence type="ECO:0000259" key="8">
    <source>
        <dbReference type="PROSITE" id="PS50853"/>
    </source>
</evidence>
<dbReference type="InterPro" id="IPR001579">
    <property type="entry name" value="Glyco_hydro_18_chit_AS"/>
</dbReference>
<accession>A0ABW4HQ01</accession>
<dbReference type="Pfam" id="PF17957">
    <property type="entry name" value="Big_7"/>
    <property type="match status" value="1"/>
</dbReference>
<dbReference type="SUPFAM" id="SSF51445">
    <property type="entry name" value="(Trans)glycosidases"/>
    <property type="match status" value="1"/>
</dbReference>
<dbReference type="InterPro" id="IPR036116">
    <property type="entry name" value="FN3_sf"/>
</dbReference>
<dbReference type="Pfam" id="PF00704">
    <property type="entry name" value="Glyco_hydro_18"/>
    <property type="match status" value="1"/>
</dbReference>
<dbReference type="RefSeq" id="WP_379596865.1">
    <property type="nucleotide sequence ID" value="NZ_JBHUDE010000036.1"/>
</dbReference>